<evidence type="ECO:0000313" key="9">
    <source>
        <dbReference type="EMBL" id="OGF62256.1"/>
    </source>
</evidence>
<dbReference type="PROSITE" id="PS00101">
    <property type="entry name" value="HEXAPEP_TRANSFERASES"/>
    <property type="match status" value="1"/>
</dbReference>
<dbReference type="InterPro" id="IPR011004">
    <property type="entry name" value="Trimer_LpxA-like_sf"/>
</dbReference>
<keyword evidence="6" id="KW-0443">Lipid metabolism</keyword>
<accession>A0A1F5VFR1</accession>
<evidence type="ECO:0000313" key="10">
    <source>
        <dbReference type="Proteomes" id="UP000178943"/>
    </source>
</evidence>
<dbReference type="NCBIfam" id="TIGR01852">
    <property type="entry name" value="lipid_A_lpxA"/>
    <property type="match status" value="1"/>
</dbReference>
<dbReference type="Proteomes" id="UP000178943">
    <property type="component" value="Unassembled WGS sequence"/>
</dbReference>
<dbReference type="GO" id="GO:0008780">
    <property type="term" value="F:acyl-[acyl-carrier-protein]-UDP-N-acetylglucosamine O-acyltransferase activity"/>
    <property type="evidence" value="ECO:0007669"/>
    <property type="project" value="InterPro"/>
</dbReference>
<dbReference type="AlphaFoldDB" id="A0A1F5VFR1"/>
<dbReference type="Pfam" id="PF00132">
    <property type="entry name" value="Hexapep"/>
    <property type="match status" value="2"/>
</dbReference>
<evidence type="ECO:0000256" key="5">
    <source>
        <dbReference type="ARBA" id="ARBA00022737"/>
    </source>
</evidence>
<dbReference type="InterPro" id="IPR010137">
    <property type="entry name" value="Lipid_A_LpxA"/>
</dbReference>
<dbReference type="GO" id="GO:0016020">
    <property type="term" value="C:membrane"/>
    <property type="evidence" value="ECO:0007669"/>
    <property type="project" value="GOC"/>
</dbReference>
<evidence type="ECO:0000256" key="1">
    <source>
        <dbReference type="ARBA" id="ARBA00022490"/>
    </source>
</evidence>
<name>A0A1F5VFR1_9BACT</name>
<dbReference type="Pfam" id="PF13720">
    <property type="entry name" value="Acetyltransf_11"/>
    <property type="match status" value="1"/>
</dbReference>
<keyword evidence="1" id="KW-0963">Cytoplasm</keyword>
<dbReference type="Gene3D" id="2.160.10.10">
    <property type="entry name" value="Hexapeptide repeat proteins"/>
    <property type="match status" value="1"/>
</dbReference>
<comment type="caution">
    <text evidence="9">The sequence shown here is derived from an EMBL/GenBank/DDBJ whole genome shotgun (WGS) entry which is preliminary data.</text>
</comment>
<dbReference type="STRING" id="1817863.A2Y62_14145"/>
<keyword evidence="2" id="KW-0444">Lipid biosynthesis</keyword>
<evidence type="ECO:0000259" key="8">
    <source>
        <dbReference type="Pfam" id="PF13720"/>
    </source>
</evidence>
<dbReference type="CDD" id="cd03351">
    <property type="entry name" value="LbH_UDP-GlcNAc_AT"/>
    <property type="match status" value="1"/>
</dbReference>
<dbReference type="Gene3D" id="1.20.1180.10">
    <property type="entry name" value="Udp N-acetylglucosamine O-acyltransferase, C-terminal domain"/>
    <property type="match status" value="1"/>
</dbReference>
<feature type="domain" description="UDP N-acetylglucosamine O-acyltransferase C-terminal" evidence="8">
    <location>
        <begin position="176"/>
        <end position="255"/>
    </location>
</feature>
<dbReference type="SUPFAM" id="SSF51161">
    <property type="entry name" value="Trimeric LpxA-like enzymes"/>
    <property type="match status" value="1"/>
</dbReference>
<keyword evidence="5" id="KW-0677">Repeat</keyword>
<keyword evidence="7 9" id="KW-0012">Acyltransferase</keyword>
<evidence type="ECO:0000256" key="4">
    <source>
        <dbReference type="ARBA" id="ARBA00022679"/>
    </source>
</evidence>
<organism evidence="9 10">
    <name type="scientific">Candidatus Fischerbacteria bacterium RBG_13_37_8</name>
    <dbReference type="NCBI Taxonomy" id="1817863"/>
    <lineage>
        <taxon>Bacteria</taxon>
        <taxon>Candidatus Fischeribacteriota</taxon>
    </lineage>
</organism>
<dbReference type="EMBL" id="MFGW01000183">
    <property type="protein sequence ID" value="OGF62256.1"/>
    <property type="molecule type" value="Genomic_DNA"/>
</dbReference>
<dbReference type="InterPro" id="IPR018357">
    <property type="entry name" value="Hexapep_transf_CS"/>
</dbReference>
<dbReference type="PANTHER" id="PTHR43480">
    <property type="entry name" value="ACYL-[ACYL-CARRIER-PROTEIN]--UDP-N-ACETYLGLUCOSAMINE O-ACYLTRANSFERASE"/>
    <property type="match status" value="1"/>
</dbReference>
<dbReference type="GO" id="GO:0009245">
    <property type="term" value="P:lipid A biosynthetic process"/>
    <property type="evidence" value="ECO:0007669"/>
    <property type="project" value="UniProtKB-KW"/>
</dbReference>
<evidence type="ECO:0000256" key="2">
    <source>
        <dbReference type="ARBA" id="ARBA00022516"/>
    </source>
</evidence>
<sequence length="256" mass="27906">MSLIHPLAIVHTEASIADSATIGPFCHIGKNVTIGEDTCLRSHVVIDGIVSIGKECTIYPFVSIGLEPQDVKYQGEESKVTIGDNNIIREGVTIHRGTRHGHLETKIGNNNMFMAYSHVAHDCTVGNGVILIHLAIVGGHVTVEDFAVLGAYAGVHQFCSVGKYSFTGACSAVTKDVVPYSFVSGDRAKYFGINSVGLHRHNFNQKTIEIIKSALTTLNKMDTPIALETLMEKWPDIPEIQTIIHFIKNSKRGIIK</sequence>
<dbReference type="PIRSF" id="PIRSF000456">
    <property type="entry name" value="UDP-GlcNAc_acltr"/>
    <property type="match status" value="1"/>
</dbReference>
<dbReference type="InterPro" id="IPR037157">
    <property type="entry name" value="Acetyltransf_C_sf"/>
</dbReference>
<reference evidence="9 10" key="1">
    <citation type="journal article" date="2016" name="Nat. Commun.">
        <title>Thousands of microbial genomes shed light on interconnected biogeochemical processes in an aquifer system.</title>
        <authorList>
            <person name="Anantharaman K."/>
            <person name="Brown C.T."/>
            <person name="Hug L.A."/>
            <person name="Sharon I."/>
            <person name="Castelle C.J."/>
            <person name="Probst A.J."/>
            <person name="Thomas B.C."/>
            <person name="Singh A."/>
            <person name="Wilkins M.J."/>
            <person name="Karaoz U."/>
            <person name="Brodie E.L."/>
            <person name="Williams K.H."/>
            <person name="Hubbard S.S."/>
            <person name="Banfield J.F."/>
        </authorList>
    </citation>
    <scope>NUCLEOTIDE SEQUENCE [LARGE SCALE GENOMIC DNA]</scope>
</reference>
<evidence type="ECO:0000256" key="7">
    <source>
        <dbReference type="ARBA" id="ARBA00023315"/>
    </source>
</evidence>
<keyword evidence="4 9" id="KW-0808">Transferase</keyword>
<evidence type="ECO:0000256" key="6">
    <source>
        <dbReference type="ARBA" id="ARBA00023098"/>
    </source>
</evidence>
<keyword evidence="3" id="KW-0441">Lipid A biosynthesis</keyword>
<evidence type="ECO:0000256" key="3">
    <source>
        <dbReference type="ARBA" id="ARBA00022556"/>
    </source>
</evidence>
<protein>
    <submittedName>
        <fullName evidence="9">Acyl-[acyl-carrier-protein]--UDP-N-acetylglucosamine O-acyltransferase</fullName>
    </submittedName>
</protein>
<dbReference type="PANTHER" id="PTHR43480:SF1">
    <property type="entry name" value="ACYL-[ACYL-CARRIER-PROTEIN]--UDP-N-ACETYLGLUCOSAMINE O-ACYLTRANSFERASE, MITOCHONDRIAL-RELATED"/>
    <property type="match status" value="1"/>
</dbReference>
<dbReference type="InterPro" id="IPR029098">
    <property type="entry name" value="Acetyltransf_C"/>
</dbReference>
<dbReference type="NCBIfam" id="NF003657">
    <property type="entry name" value="PRK05289.1"/>
    <property type="match status" value="1"/>
</dbReference>
<proteinExistence type="predicted"/>
<dbReference type="InterPro" id="IPR001451">
    <property type="entry name" value="Hexapep"/>
</dbReference>
<gene>
    <name evidence="9" type="ORF">A2Y62_14145</name>
</gene>